<evidence type="ECO:0000259" key="7">
    <source>
        <dbReference type="PROSITE" id="PS50850"/>
    </source>
</evidence>
<protein>
    <submittedName>
        <fullName evidence="8">MFS transporter</fullName>
    </submittedName>
</protein>
<feature type="transmembrane region" description="Helical" evidence="6">
    <location>
        <begin position="25"/>
        <end position="43"/>
    </location>
</feature>
<dbReference type="PANTHER" id="PTHR42718">
    <property type="entry name" value="MAJOR FACILITATOR SUPERFAMILY MULTIDRUG TRANSPORTER MFSC"/>
    <property type="match status" value="1"/>
</dbReference>
<dbReference type="Gene3D" id="1.20.1250.20">
    <property type="entry name" value="MFS general substrate transporter like domains"/>
    <property type="match status" value="1"/>
</dbReference>
<feature type="transmembrane region" description="Helical" evidence="6">
    <location>
        <begin position="345"/>
        <end position="366"/>
    </location>
</feature>
<feature type="domain" description="Major facilitator superfamily (MFS) profile" evidence="7">
    <location>
        <begin position="1"/>
        <end position="370"/>
    </location>
</feature>
<keyword evidence="3 6" id="KW-0812">Transmembrane</keyword>
<feature type="transmembrane region" description="Helical" evidence="6">
    <location>
        <begin position="257"/>
        <end position="275"/>
    </location>
</feature>
<keyword evidence="5 6" id="KW-0472">Membrane</keyword>
<keyword evidence="4 6" id="KW-1133">Transmembrane helix</keyword>
<dbReference type="PROSITE" id="PS50850">
    <property type="entry name" value="MFS"/>
    <property type="match status" value="1"/>
</dbReference>
<comment type="caution">
    <text evidence="8">The sequence shown here is derived from an EMBL/GenBank/DDBJ whole genome shotgun (WGS) entry which is preliminary data.</text>
</comment>
<dbReference type="EMBL" id="NESP01000001">
    <property type="protein sequence ID" value="PUE60471.1"/>
    <property type="molecule type" value="Genomic_DNA"/>
</dbReference>
<feature type="transmembrane region" description="Helical" evidence="6">
    <location>
        <begin position="78"/>
        <end position="101"/>
    </location>
</feature>
<reference evidence="8 9" key="1">
    <citation type="submission" date="2017-04" db="EMBL/GenBank/DDBJ databases">
        <title>Unexpected and diverse lifestyles within the genus Limnohabitans.</title>
        <authorList>
            <person name="Kasalicky V."/>
            <person name="Mehrshad M."/>
            <person name="Andrei S.-A."/>
            <person name="Salcher M."/>
            <person name="Kratochvilova H."/>
            <person name="Simek K."/>
            <person name="Ghai R."/>
        </authorList>
    </citation>
    <scope>NUCLEOTIDE SEQUENCE [LARGE SCALE GENOMIC DNA]</scope>
    <source>
        <strain evidence="8 9">MWH-C5</strain>
    </source>
</reference>
<feature type="transmembrane region" description="Helical" evidence="6">
    <location>
        <begin position="55"/>
        <end position="72"/>
    </location>
</feature>
<keyword evidence="9" id="KW-1185">Reference proteome</keyword>
<evidence type="ECO:0000256" key="5">
    <source>
        <dbReference type="ARBA" id="ARBA00023136"/>
    </source>
</evidence>
<dbReference type="InterPro" id="IPR036259">
    <property type="entry name" value="MFS_trans_sf"/>
</dbReference>
<feature type="transmembrane region" description="Helical" evidence="6">
    <location>
        <begin position="223"/>
        <end position="245"/>
    </location>
</feature>
<name>A0A315ET63_9BURK</name>
<dbReference type="AlphaFoldDB" id="A0A315ET63"/>
<dbReference type="GO" id="GO:0022857">
    <property type="term" value="F:transmembrane transporter activity"/>
    <property type="evidence" value="ECO:0007669"/>
    <property type="project" value="InterPro"/>
</dbReference>
<gene>
    <name evidence="8" type="ORF">B9Z44_13370</name>
</gene>
<feature type="transmembrane region" description="Helical" evidence="6">
    <location>
        <begin position="141"/>
        <end position="160"/>
    </location>
</feature>
<comment type="subcellular location">
    <subcellularLocation>
        <location evidence="1">Membrane</location>
        <topology evidence="1">Multi-pass membrane protein</topology>
    </subcellularLocation>
</comment>
<accession>A0A315ET63</accession>
<evidence type="ECO:0000256" key="4">
    <source>
        <dbReference type="ARBA" id="ARBA00022989"/>
    </source>
</evidence>
<evidence type="ECO:0000256" key="1">
    <source>
        <dbReference type="ARBA" id="ARBA00004141"/>
    </source>
</evidence>
<dbReference type="PANTHER" id="PTHR42718:SF9">
    <property type="entry name" value="MAJOR FACILITATOR SUPERFAMILY MULTIDRUG TRANSPORTER MFSC"/>
    <property type="match status" value="1"/>
</dbReference>
<feature type="transmembrane region" description="Helical" evidence="6">
    <location>
        <begin position="113"/>
        <end position="135"/>
    </location>
</feature>
<feature type="transmembrane region" description="Helical" evidence="6">
    <location>
        <begin position="281"/>
        <end position="297"/>
    </location>
</feature>
<dbReference type="CDD" id="cd17324">
    <property type="entry name" value="MFS_NepI_like"/>
    <property type="match status" value="1"/>
</dbReference>
<evidence type="ECO:0000256" key="2">
    <source>
        <dbReference type="ARBA" id="ARBA00022448"/>
    </source>
</evidence>
<evidence type="ECO:0000256" key="3">
    <source>
        <dbReference type="ARBA" id="ARBA00022692"/>
    </source>
</evidence>
<dbReference type="Pfam" id="PF07690">
    <property type="entry name" value="MFS_1"/>
    <property type="match status" value="1"/>
</dbReference>
<dbReference type="InterPro" id="IPR011701">
    <property type="entry name" value="MFS"/>
</dbReference>
<proteinExistence type="predicted"/>
<dbReference type="Proteomes" id="UP000251341">
    <property type="component" value="Unassembled WGS sequence"/>
</dbReference>
<sequence>MSVQRICDPMLPELSRVFAAPISEVSQVISFFAIAYGLMQLFYGPVGDRFGKYRVVMLATIGCSVGCTLSALSSDLPFLVAARVGTALTAAAIIPLSLAWVGDVVHYEQRQETLARVGLGTMLGITAGQLFGGLLTDTLGWRWAFVLMAATFAIVSFLLWQQLKHLEPVSRHAHAPAGFFRQLKQVAGDAWARTLLGIALVEGAMIFGLLAVTASHLHQMHHISLTLAGGTTALFGLGGMAYMGAAKYVIRRFGEVGLARYGALYFGLAFLIIAFGPWWQLALPSCFVAGFGFAMFHNTMQAKATQMVPTARGTGVTLFAGFLFLGQSLGVLVLAALLGHFNSSHVLGAVGLGVVLLGVFFAHAIAKRNATQADHA</sequence>
<feature type="transmembrane region" description="Helical" evidence="6">
    <location>
        <begin position="318"/>
        <end position="339"/>
    </location>
</feature>
<dbReference type="SUPFAM" id="SSF103473">
    <property type="entry name" value="MFS general substrate transporter"/>
    <property type="match status" value="1"/>
</dbReference>
<dbReference type="GO" id="GO:0005886">
    <property type="term" value="C:plasma membrane"/>
    <property type="evidence" value="ECO:0007669"/>
    <property type="project" value="UniProtKB-SubCell"/>
</dbReference>
<feature type="transmembrane region" description="Helical" evidence="6">
    <location>
        <begin position="190"/>
        <end position="211"/>
    </location>
</feature>
<evidence type="ECO:0000313" key="9">
    <source>
        <dbReference type="Proteomes" id="UP000251341"/>
    </source>
</evidence>
<evidence type="ECO:0000256" key="6">
    <source>
        <dbReference type="SAM" id="Phobius"/>
    </source>
</evidence>
<evidence type="ECO:0000313" key="8">
    <source>
        <dbReference type="EMBL" id="PUE60471.1"/>
    </source>
</evidence>
<organism evidence="8 9">
    <name type="scientific">Limnohabitans curvus</name>
    <dbReference type="NCBI Taxonomy" id="323423"/>
    <lineage>
        <taxon>Bacteria</taxon>
        <taxon>Pseudomonadati</taxon>
        <taxon>Pseudomonadota</taxon>
        <taxon>Betaproteobacteria</taxon>
        <taxon>Burkholderiales</taxon>
        <taxon>Comamonadaceae</taxon>
        <taxon>Limnohabitans</taxon>
    </lineage>
</organism>
<dbReference type="InterPro" id="IPR020846">
    <property type="entry name" value="MFS_dom"/>
</dbReference>
<keyword evidence="2" id="KW-0813">Transport</keyword>